<dbReference type="PANTHER" id="PTHR35092">
    <property type="entry name" value="CHLORINASE MJ1651"/>
    <property type="match status" value="1"/>
</dbReference>
<dbReference type="Gene3D" id="3.40.50.10790">
    <property type="entry name" value="S-adenosyl-l-methionine hydroxide adenosyltransferase, N-terminal"/>
    <property type="match status" value="1"/>
</dbReference>
<evidence type="ECO:0000313" key="2">
    <source>
        <dbReference type="EMBL" id="TET83712.1"/>
    </source>
</evidence>
<dbReference type="Pfam" id="PF01887">
    <property type="entry name" value="SAM_HAT_N"/>
    <property type="match status" value="1"/>
</dbReference>
<dbReference type="InterPro" id="IPR023228">
    <property type="entry name" value="SAM_OH_AdoTrfase_N_sf"/>
</dbReference>
<evidence type="ECO:0000313" key="3">
    <source>
        <dbReference type="Proteomes" id="UP000315534"/>
    </source>
</evidence>
<reference evidence="2 3" key="1">
    <citation type="submission" date="2019-03" db="EMBL/GenBank/DDBJ databases">
        <title>Metabolic potential of uncultured bacteria and archaea associated with petroleum seepage in deep-sea sediments.</title>
        <authorList>
            <person name="Dong X."/>
            <person name="Hubert C."/>
        </authorList>
    </citation>
    <scope>NUCLEOTIDE SEQUENCE [LARGE SCALE GENOMIC DNA]</scope>
    <source>
        <strain evidence="2">E29_bin36</strain>
    </source>
</reference>
<comment type="caution">
    <text evidence="2">The sequence shown here is derived from an EMBL/GenBank/DDBJ whole genome shotgun (WGS) entry which is preliminary data.</text>
</comment>
<sequence>MISLLTDFGLHDGYVGVMKGVIWRIVPEIQIADISHNISPQNVLEGAIA</sequence>
<organism evidence="2 3">
    <name type="scientific">candidate division TA06 bacterium</name>
    <dbReference type="NCBI Taxonomy" id="2250710"/>
    <lineage>
        <taxon>Bacteria</taxon>
        <taxon>Bacteria division TA06</taxon>
    </lineage>
</organism>
<dbReference type="Proteomes" id="UP000315534">
    <property type="component" value="Unassembled WGS sequence"/>
</dbReference>
<proteinExistence type="predicted"/>
<dbReference type="EMBL" id="SOIP01000001">
    <property type="protein sequence ID" value="TET83712.1"/>
    <property type="molecule type" value="Genomic_DNA"/>
</dbReference>
<dbReference type="InterPro" id="IPR046469">
    <property type="entry name" value="SAM_HAT_N"/>
</dbReference>
<dbReference type="AlphaFoldDB" id="A0A523XWR7"/>
<protein>
    <recommendedName>
        <fullName evidence="1">S-adenosyl-l-methionine hydroxide adenosyltransferase N-terminal domain-containing protein</fullName>
    </recommendedName>
</protein>
<accession>A0A523XWR7</accession>
<evidence type="ECO:0000259" key="1">
    <source>
        <dbReference type="Pfam" id="PF01887"/>
    </source>
</evidence>
<dbReference type="PANTHER" id="PTHR35092:SF1">
    <property type="entry name" value="CHLORINASE MJ1651"/>
    <property type="match status" value="1"/>
</dbReference>
<gene>
    <name evidence="2" type="ORF">E3J38_00005</name>
</gene>
<dbReference type="InterPro" id="IPR002747">
    <property type="entry name" value="SAM_OH_AdoTrfase"/>
</dbReference>
<name>A0A523XWR7_UNCT6</name>
<feature type="non-terminal residue" evidence="2">
    <location>
        <position position="49"/>
    </location>
</feature>
<feature type="domain" description="S-adenosyl-l-methionine hydroxide adenosyltransferase N-terminal" evidence="1">
    <location>
        <begin position="2"/>
        <end position="48"/>
    </location>
</feature>
<dbReference type="SUPFAM" id="SSF102522">
    <property type="entry name" value="Bacterial fluorinating enzyme, N-terminal domain"/>
    <property type="match status" value="1"/>
</dbReference>